<dbReference type="Pfam" id="PF23465">
    <property type="entry name" value="DUF7131"/>
    <property type="match status" value="1"/>
</dbReference>
<feature type="region of interest" description="Disordered" evidence="1">
    <location>
        <begin position="1"/>
        <end position="50"/>
    </location>
</feature>
<dbReference type="InterPro" id="IPR058055">
    <property type="entry name" value="PA-PLA1"/>
</dbReference>
<sequence length="938" mass="103119">MDDNSKSKSEKSYLSSAVDSLNPWANSSRSVTPTPNTPTTSTTIGDHSTTHLYGQSIKSYPSDCPPLRVQWFHATDTPKRKPVTHISKPVDEKPLPQPKKFAPFSQSDSRSIEHSYQTLLERSEQSRAEPGSTNQTHRDSPRNLVPVKEDYLYDVDIRNREVAPVFWAGPVFEVLRGTWFYQEGSTLRPCDENLASQLEEGFLKVKPWTYPKVNGAGHSNDTSPKPSVSGISDTLTPSAEHSGRARQARDQGISSSAPSLAEPRQPESHRLFGAYMNSVATYHDDATAWLSSDSVLSWVTSTVYQRFSGGSYMSGIKLVRGWTALPSRGTENKAAEDPTSVQSTIQPRHQQDEGPPQVVGAAGQLGQDNLGVGPGLPDPPGNGPQNDIHTEDGDDQGRDIEHLILATHGIGQLLGARMESMNFVRDVDVLRKTMKATYANSVDLCALNRENGDGRRNCRVQVLPVCWRHLLEFPKRREKRGERDIGDVANEDDEYPSLEDITVEGMAFARSLISDLALDVLLYQSAYRQSIAAIVLKEANRIFKLFKERNPGFTGKVHVIGHSLGSAVMFDILCRQRETTPSEELQRDPLGFWPAQSGDDASNKKALGELQFEFDVDDFYCLGSPVGLFQMLKGRTIAGRHARSLPSESPLEADPGEDPFETAPPSRGQNVSTVTGMPFSVSSPKVAQLFNIFHPSDPISYRLEPLISSSLSKLKPQSLPYTKKNIFSNVAQQGFTGIGAKVGQSMSGLWTSLSAGITGNLLIRNLGLTSDDIARLSNTPGPGAEEGEGALDADGTVVPGASQLGERTNERKKELASTSIDEGRRSTSGNDVTLIDDELETLLSRLHNGDSKLPGNRGEPEEVRRAQREDGKIRALNRNGRVDYSIQEGVLDFNPINTIASHMSYWADEDVSHFILSQLLSNRRRRTEDAESSAQRRT</sequence>
<dbReference type="InterPro" id="IPR029058">
    <property type="entry name" value="AB_hydrolase_fold"/>
</dbReference>
<dbReference type="PROSITE" id="PS51043">
    <property type="entry name" value="DDHD"/>
    <property type="match status" value="1"/>
</dbReference>
<feature type="compositionally biased region" description="Polar residues" evidence="1">
    <location>
        <begin position="17"/>
        <end position="26"/>
    </location>
</feature>
<feature type="region of interest" description="Disordered" evidence="1">
    <location>
        <begin position="328"/>
        <end position="395"/>
    </location>
</feature>
<feature type="domain" description="DDHD" evidence="2">
    <location>
        <begin position="612"/>
        <end position="921"/>
    </location>
</feature>
<reference evidence="3" key="1">
    <citation type="journal article" date="2021" name="Nat. Commun.">
        <title>Genetic determinants of endophytism in the Arabidopsis root mycobiome.</title>
        <authorList>
            <person name="Mesny F."/>
            <person name="Miyauchi S."/>
            <person name="Thiergart T."/>
            <person name="Pickel B."/>
            <person name="Atanasova L."/>
            <person name="Karlsson M."/>
            <person name="Huettel B."/>
            <person name="Barry K.W."/>
            <person name="Haridas S."/>
            <person name="Chen C."/>
            <person name="Bauer D."/>
            <person name="Andreopoulos W."/>
            <person name="Pangilinan J."/>
            <person name="LaButti K."/>
            <person name="Riley R."/>
            <person name="Lipzen A."/>
            <person name="Clum A."/>
            <person name="Drula E."/>
            <person name="Henrissat B."/>
            <person name="Kohler A."/>
            <person name="Grigoriev I.V."/>
            <person name="Martin F.M."/>
            <person name="Hacquard S."/>
        </authorList>
    </citation>
    <scope>NUCLEOTIDE SEQUENCE</scope>
    <source>
        <strain evidence="3">MPI-SDFR-AT-0117</strain>
    </source>
</reference>
<dbReference type="EMBL" id="JAGSXJ010000035">
    <property type="protein sequence ID" value="KAH6667010.1"/>
    <property type="molecule type" value="Genomic_DNA"/>
</dbReference>
<evidence type="ECO:0000256" key="1">
    <source>
        <dbReference type="SAM" id="MobiDB-lite"/>
    </source>
</evidence>
<feature type="region of interest" description="Disordered" evidence="1">
    <location>
        <begin position="214"/>
        <end position="266"/>
    </location>
</feature>
<feature type="compositionally biased region" description="Low complexity" evidence="1">
    <location>
        <begin position="27"/>
        <end position="50"/>
    </location>
</feature>
<dbReference type="Pfam" id="PF23463">
    <property type="entry name" value="WWE_2"/>
    <property type="match status" value="1"/>
</dbReference>
<dbReference type="PANTHER" id="PTHR23509:SF10">
    <property type="entry name" value="LD21067P"/>
    <property type="match status" value="1"/>
</dbReference>
<feature type="region of interest" description="Disordered" evidence="1">
    <location>
        <begin position="78"/>
        <end position="143"/>
    </location>
</feature>
<dbReference type="PANTHER" id="PTHR23509">
    <property type="entry name" value="PA-PL1 PHOSPHOLIPASE FAMILY"/>
    <property type="match status" value="1"/>
</dbReference>
<evidence type="ECO:0000259" key="2">
    <source>
        <dbReference type="PROSITE" id="PS51043"/>
    </source>
</evidence>
<keyword evidence="4" id="KW-1185">Reference proteome</keyword>
<dbReference type="GO" id="GO:0004620">
    <property type="term" value="F:phospholipase activity"/>
    <property type="evidence" value="ECO:0007669"/>
    <property type="project" value="TreeGrafter"/>
</dbReference>
<feature type="compositionally biased region" description="Basic and acidic residues" evidence="1">
    <location>
        <begin position="807"/>
        <end position="825"/>
    </location>
</feature>
<feature type="compositionally biased region" description="Polar residues" evidence="1">
    <location>
        <begin position="217"/>
        <end position="239"/>
    </location>
</feature>
<evidence type="ECO:0000313" key="4">
    <source>
        <dbReference type="Proteomes" id="UP000770015"/>
    </source>
</evidence>
<feature type="compositionally biased region" description="Basic and acidic residues" evidence="1">
    <location>
        <begin position="1"/>
        <end position="11"/>
    </location>
</feature>
<dbReference type="InterPro" id="IPR055555">
    <property type="entry name" value="PA-PLA1_DUF7131"/>
</dbReference>
<dbReference type="OrthoDB" id="431378at2759"/>
<feature type="compositionally biased region" description="Polar residues" evidence="1">
    <location>
        <begin position="339"/>
        <end position="348"/>
    </location>
</feature>
<dbReference type="Proteomes" id="UP000770015">
    <property type="component" value="Unassembled WGS sequence"/>
</dbReference>
<proteinExistence type="predicted"/>
<dbReference type="AlphaFoldDB" id="A0A9P8V211"/>
<accession>A0A9P8V211</accession>
<dbReference type="InterPro" id="IPR057826">
    <property type="entry name" value="WWE_C20G8.02"/>
</dbReference>
<feature type="compositionally biased region" description="Basic and acidic residues" evidence="1">
    <location>
        <begin position="858"/>
        <end position="867"/>
    </location>
</feature>
<protein>
    <submittedName>
        <fullName evidence="3">DDHD domain-containing protein</fullName>
    </submittedName>
</protein>
<comment type="caution">
    <text evidence="3">The sequence shown here is derived from an EMBL/GenBank/DDBJ whole genome shotgun (WGS) entry which is preliminary data.</text>
</comment>
<evidence type="ECO:0000313" key="3">
    <source>
        <dbReference type="EMBL" id="KAH6667010.1"/>
    </source>
</evidence>
<dbReference type="InterPro" id="IPR004177">
    <property type="entry name" value="DDHD_dom"/>
</dbReference>
<feature type="compositionally biased region" description="Polar residues" evidence="1">
    <location>
        <begin position="104"/>
        <end position="120"/>
    </location>
</feature>
<feature type="region of interest" description="Disordered" evidence="1">
    <location>
        <begin position="643"/>
        <end position="671"/>
    </location>
</feature>
<feature type="region of interest" description="Disordered" evidence="1">
    <location>
        <begin position="846"/>
        <end position="867"/>
    </location>
</feature>
<dbReference type="SMART" id="SM01127">
    <property type="entry name" value="DDHD"/>
    <property type="match status" value="1"/>
</dbReference>
<dbReference type="GO" id="GO:0046872">
    <property type="term" value="F:metal ion binding"/>
    <property type="evidence" value="ECO:0007669"/>
    <property type="project" value="InterPro"/>
</dbReference>
<dbReference type="GO" id="GO:0005737">
    <property type="term" value="C:cytoplasm"/>
    <property type="evidence" value="ECO:0007669"/>
    <property type="project" value="TreeGrafter"/>
</dbReference>
<organism evidence="3 4">
    <name type="scientific">Plectosphaerella plurivora</name>
    <dbReference type="NCBI Taxonomy" id="936078"/>
    <lineage>
        <taxon>Eukaryota</taxon>
        <taxon>Fungi</taxon>
        <taxon>Dikarya</taxon>
        <taxon>Ascomycota</taxon>
        <taxon>Pezizomycotina</taxon>
        <taxon>Sordariomycetes</taxon>
        <taxon>Hypocreomycetidae</taxon>
        <taxon>Glomerellales</taxon>
        <taxon>Plectosphaerellaceae</taxon>
        <taxon>Plectosphaerella</taxon>
    </lineage>
</organism>
<name>A0A9P8V211_9PEZI</name>
<dbReference type="SUPFAM" id="SSF53474">
    <property type="entry name" value="alpha/beta-Hydrolases"/>
    <property type="match status" value="1"/>
</dbReference>
<feature type="region of interest" description="Disordered" evidence="1">
    <location>
        <begin position="777"/>
        <end position="831"/>
    </location>
</feature>
<gene>
    <name evidence="3" type="ORF">F5X68DRAFT_143110</name>
</gene>
<dbReference type="Pfam" id="PF02862">
    <property type="entry name" value="DDHD"/>
    <property type="match status" value="1"/>
</dbReference>